<dbReference type="Proteomes" id="UP000887564">
    <property type="component" value="Unplaced"/>
</dbReference>
<dbReference type="Gene3D" id="3.20.110.10">
    <property type="entry name" value="Glycoside hydrolase 38, N terminal domain"/>
    <property type="match status" value="1"/>
</dbReference>
<dbReference type="AlphaFoldDB" id="A0A914S3N8"/>
<organism evidence="1 2">
    <name type="scientific">Parascaris equorum</name>
    <name type="common">Equine roundworm</name>
    <dbReference type="NCBI Taxonomy" id="6256"/>
    <lineage>
        <taxon>Eukaryota</taxon>
        <taxon>Metazoa</taxon>
        <taxon>Ecdysozoa</taxon>
        <taxon>Nematoda</taxon>
        <taxon>Chromadorea</taxon>
        <taxon>Rhabditida</taxon>
        <taxon>Spirurina</taxon>
        <taxon>Ascaridomorpha</taxon>
        <taxon>Ascaridoidea</taxon>
        <taxon>Ascarididae</taxon>
        <taxon>Parascaris</taxon>
    </lineage>
</organism>
<protein>
    <submittedName>
        <fullName evidence="2">Uncharacterized protein</fullName>
    </submittedName>
</protein>
<dbReference type="InterPro" id="IPR011330">
    <property type="entry name" value="Glyco_hydro/deAcase_b/a-brl"/>
</dbReference>
<dbReference type="WBParaSite" id="PEQ_0001294701-mRNA-1">
    <property type="protein sequence ID" value="PEQ_0001294701-mRNA-1"/>
    <property type="gene ID" value="PEQ_0001294701"/>
</dbReference>
<dbReference type="InterPro" id="IPR027291">
    <property type="entry name" value="Glyco_hydro_38_N_sf"/>
</dbReference>
<reference evidence="2" key="1">
    <citation type="submission" date="2022-11" db="UniProtKB">
        <authorList>
            <consortium name="WormBaseParasite"/>
        </authorList>
    </citation>
    <scope>IDENTIFICATION</scope>
</reference>
<accession>A0A914S3N8</accession>
<dbReference type="GO" id="GO:0005975">
    <property type="term" value="P:carbohydrate metabolic process"/>
    <property type="evidence" value="ECO:0007669"/>
    <property type="project" value="InterPro"/>
</dbReference>
<dbReference type="SUPFAM" id="SSF88713">
    <property type="entry name" value="Glycoside hydrolase/deacetylase"/>
    <property type="match status" value="1"/>
</dbReference>
<evidence type="ECO:0000313" key="1">
    <source>
        <dbReference type="Proteomes" id="UP000887564"/>
    </source>
</evidence>
<name>A0A914S3N8_PAREQ</name>
<sequence length="378" mass="43737">RRHEKVIFCRFSKFFQELKWTPTVNVLPRTYYTTTDACGPDPSICCKFDLEAYVTRGRLQIPKESPNNDFAYADPKDLPTVYRVYSALFSYINSDPQFNMTVNFLAWIVIPFLLLRSKSRSALCIETMQKSTEVAVDKINQARIKLHFRDLVSQNTPVKMKKALAELVVDEKAGINIDLYYMKLINRLQFLFSSLKEASLVFSINVIDRKVEKANPYQSFNSVMPRCHQGLLRLWCIIDWLIDEDDTDDERWLGQGAIENDLSFYMTLDAFVLTRVELKKQSKPPPLTKPSTLGFSEDCQQRFIFPNFSLNATLKLTNIVYSLEWSTLQDGNDKLKECKRFSMLMLQDFDEDIGFNLRFSELNDHGGAYVMSTDGTPL</sequence>
<proteinExistence type="predicted"/>
<evidence type="ECO:0000313" key="2">
    <source>
        <dbReference type="WBParaSite" id="PEQ_0001294701-mRNA-1"/>
    </source>
</evidence>
<keyword evidence="1" id="KW-1185">Reference proteome</keyword>